<keyword evidence="1" id="KW-0812">Transmembrane</keyword>
<evidence type="ECO:0000256" key="1">
    <source>
        <dbReference type="SAM" id="Phobius"/>
    </source>
</evidence>
<dbReference type="OrthoDB" id="667067at2"/>
<keyword evidence="3" id="KW-1185">Reference proteome</keyword>
<dbReference type="EMBL" id="SDHZ01000002">
    <property type="protein sequence ID" value="RXK83139.1"/>
    <property type="molecule type" value="Genomic_DNA"/>
</dbReference>
<dbReference type="RefSeq" id="WP_129004147.1">
    <property type="nucleotide sequence ID" value="NZ_SDHZ01000002.1"/>
</dbReference>
<gene>
    <name evidence="2" type="ORF">ESB13_13540</name>
</gene>
<organism evidence="2 3">
    <name type="scientific">Filimonas effusa</name>
    <dbReference type="NCBI Taxonomy" id="2508721"/>
    <lineage>
        <taxon>Bacteria</taxon>
        <taxon>Pseudomonadati</taxon>
        <taxon>Bacteroidota</taxon>
        <taxon>Chitinophagia</taxon>
        <taxon>Chitinophagales</taxon>
        <taxon>Chitinophagaceae</taxon>
        <taxon>Filimonas</taxon>
    </lineage>
</organism>
<dbReference type="Proteomes" id="UP000290545">
    <property type="component" value="Unassembled WGS sequence"/>
</dbReference>
<reference evidence="2 3" key="1">
    <citation type="submission" date="2019-01" db="EMBL/GenBank/DDBJ databases">
        <title>Filimonas sp. strain TTM-71.</title>
        <authorList>
            <person name="Chen W.-M."/>
        </authorList>
    </citation>
    <scope>NUCLEOTIDE SEQUENCE [LARGE SCALE GENOMIC DNA]</scope>
    <source>
        <strain evidence="2 3">TTM-71</strain>
    </source>
</reference>
<feature type="transmembrane region" description="Helical" evidence="1">
    <location>
        <begin position="221"/>
        <end position="242"/>
    </location>
</feature>
<keyword evidence="1" id="KW-0472">Membrane</keyword>
<keyword evidence="1" id="KW-1133">Transmembrane helix</keyword>
<accession>A0A4Q1D423</accession>
<sequence length="329" mass="37460">MTFTKTRWTIESDRIVIRPFRMFFLMGWILAIIYVVIFLGYRGFSSQSPMGSTPFALFLLAILVFFFLGGFTYICFDRNTGKMQKMLFGFIPVRTISFDKLYKVNIVTHNAGGFNYKIFTKANKYGRGTVISSGYSKATDRNAVAFSTEVIPLIHQYLDFADPLPAEQPVTIHEYHYFTEAGGVYQLKANPTGTLILGLACLFVGIHEMTPLAWLQNTSTFGKLIVVIFPTLLGIIFISAAFTKITLDTNTRIIERKSPIGINAHRYNFSEFVNFQTIRKTYNGVYTGTDVIMYFQKEGSNKQKALLISSLRNTQKIERLIQEIESIMK</sequence>
<feature type="transmembrane region" description="Helical" evidence="1">
    <location>
        <begin position="20"/>
        <end position="41"/>
    </location>
</feature>
<proteinExistence type="predicted"/>
<protein>
    <submittedName>
        <fullName evidence="2">Uncharacterized protein</fullName>
    </submittedName>
</protein>
<name>A0A4Q1D423_9BACT</name>
<evidence type="ECO:0000313" key="2">
    <source>
        <dbReference type="EMBL" id="RXK83139.1"/>
    </source>
</evidence>
<evidence type="ECO:0000313" key="3">
    <source>
        <dbReference type="Proteomes" id="UP000290545"/>
    </source>
</evidence>
<feature type="transmembrane region" description="Helical" evidence="1">
    <location>
        <begin position="53"/>
        <end position="76"/>
    </location>
</feature>
<dbReference type="AlphaFoldDB" id="A0A4Q1D423"/>
<feature type="transmembrane region" description="Helical" evidence="1">
    <location>
        <begin position="195"/>
        <end position="215"/>
    </location>
</feature>
<comment type="caution">
    <text evidence="2">The sequence shown here is derived from an EMBL/GenBank/DDBJ whole genome shotgun (WGS) entry which is preliminary data.</text>
</comment>